<dbReference type="InterPro" id="IPR019169">
    <property type="entry name" value="Transmembrane_26"/>
</dbReference>
<dbReference type="Proteomes" id="UP001152795">
    <property type="component" value="Unassembled WGS sequence"/>
</dbReference>
<protein>
    <submittedName>
        <fullName evidence="3">Transmembrane 26-like</fullName>
    </submittedName>
</protein>
<gene>
    <name evidence="3" type="ORF">PACLA_8A026604</name>
</gene>
<reference evidence="3" key="1">
    <citation type="submission" date="2020-04" db="EMBL/GenBank/DDBJ databases">
        <authorList>
            <person name="Alioto T."/>
            <person name="Alioto T."/>
            <person name="Gomez Garrido J."/>
        </authorList>
    </citation>
    <scope>NUCLEOTIDE SEQUENCE</scope>
    <source>
        <strain evidence="3">A484AB</strain>
    </source>
</reference>
<dbReference type="PANTHER" id="PTHR22168:SF3">
    <property type="entry name" value="TRANSMEMBRANE PROTEIN 26"/>
    <property type="match status" value="1"/>
</dbReference>
<organism evidence="3 4">
    <name type="scientific">Paramuricea clavata</name>
    <name type="common">Red gorgonian</name>
    <name type="synonym">Violescent sea-whip</name>
    <dbReference type="NCBI Taxonomy" id="317549"/>
    <lineage>
        <taxon>Eukaryota</taxon>
        <taxon>Metazoa</taxon>
        <taxon>Cnidaria</taxon>
        <taxon>Anthozoa</taxon>
        <taxon>Octocorallia</taxon>
        <taxon>Malacalcyonacea</taxon>
        <taxon>Plexauridae</taxon>
        <taxon>Paramuricea</taxon>
    </lineage>
</organism>
<dbReference type="Pfam" id="PF09772">
    <property type="entry name" value="Tmem26"/>
    <property type="match status" value="2"/>
</dbReference>
<keyword evidence="2" id="KW-1133">Transmembrane helix</keyword>
<evidence type="ECO:0000313" key="3">
    <source>
        <dbReference type="EMBL" id="CAB3980199.1"/>
    </source>
</evidence>
<dbReference type="OrthoDB" id="10042902at2759"/>
<keyword evidence="2 3" id="KW-0812">Transmembrane</keyword>
<sequence length="267" mass="31121">MAMLQDRNENKYEFSQKFSELGLILVIITGRWLLPRGEITRDQLSALLLTYVGTAADIMELFEVFDDKKELRLNHDLYIAVLCTYTWSVLQFAFVRTATAETVADHDPLHETKKEVKNMRGRSGTLSQTASKEHENPNKVSLNRSMPKYLHKLVKKSRAHNQKRLLNAYRLDYLDDEEIRARNKLIMKLREIRLKELQKAKKSRFHGDLYNILVGIFMMDAPFLILRLIMIFKFSVTTDLHLLFTGKNAVGVSLLFYRLCILTCAYK</sequence>
<evidence type="ECO:0000256" key="1">
    <source>
        <dbReference type="SAM" id="MobiDB-lite"/>
    </source>
</evidence>
<comment type="caution">
    <text evidence="3">The sequence shown here is derived from an EMBL/GenBank/DDBJ whole genome shotgun (WGS) entry which is preliminary data.</text>
</comment>
<feature type="region of interest" description="Disordered" evidence="1">
    <location>
        <begin position="115"/>
        <end position="141"/>
    </location>
</feature>
<dbReference type="AlphaFoldDB" id="A0A6S7FVB3"/>
<dbReference type="EMBL" id="CACRXK020000268">
    <property type="protein sequence ID" value="CAB3980199.1"/>
    <property type="molecule type" value="Genomic_DNA"/>
</dbReference>
<evidence type="ECO:0000256" key="2">
    <source>
        <dbReference type="SAM" id="Phobius"/>
    </source>
</evidence>
<keyword evidence="2" id="KW-0472">Membrane</keyword>
<feature type="transmembrane region" description="Helical" evidence="2">
    <location>
        <begin position="249"/>
        <end position="266"/>
    </location>
</feature>
<name>A0A6S7FVB3_PARCT</name>
<proteinExistence type="predicted"/>
<keyword evidence="4" id="KW-1185">Reference proteome</keyword>
<evidence type="ECO:0000313" key="4">
    <source>
        <dbReference type="Proteomes" id="UP001152795"/>
    </source>
</evidence>
<accession>A0A6S7FVB3</accession>
<dbReference type="PANTHER" id="PTHR22168">
    <property type="entry name" value="TMEM26 PROTEIN"/>
    <property type="match status" value="1"/>
</dbReference>
<feature type="transmembrane region" description="Helical" evidence="2">
    <location>
        <begin position="209"/>
        <end position="229"/>
    </location>
</feature>